<evidence type="ECO:0000313" key="4">
    <source>
        <dbReference type="EMBL" id="ASS97231.1"/>
    </source>
</evidence>
<dbReference type="GO" id="GO:0016787">
    <property type="term" value="F:hydrolase activity"/>
    <property type="evidence" value="ECO:0007669"/>
    <property type="project" value="UniProtKB-KW"/>
</dbReference>
<name>A0A223EPP4_9BACI</name>
<feature type="transmembrane region" description="Helical" evidence="2">
    <location>
        <begin position="6"/>
        <end position="25"/>
    </location>
</feature>
<organism evidence="4 5">
    <name type="scientific">Peribacillus simplex NBRC 15720 = DSM 1321</name>
    <dbReference type="NCBI Taxonomy" id="1349754"/>
    <lineage>
        <taxon>Bacteria</taxon>
        <taxon>Bacillati</taxon>
        <taxon>Bacillota</taxon>
        <taxon>Bacilli</taxon>
        <taxon>Bacillales</taxon>
        <taxon>Bacillaceae</taxon>
        <taxon>Peribacillus</taxon>
    </lineage>
</organism>
<dbReference type="InterPro" id="IPR029058">
    <property type="entry name" value="AB_hydrolase_fold"/>
</dbReference>
<reference evidence="4 5" key="1">
    <citation type="submission" date="2016-10" db="EMBL/GenBank/DDBJ databases">
        <title>The whole genome sequencing and assembly of Bacillus simplex DSM 1321 strain.</title>
        <authorList>
            <person name="Park M.-K."/>
            <person name="Lee Y.-J."/>
            <person name="Yi H."/>
            <person name="Bahn Y.-S."/>
            <person name="Kim J.F."/>
            <person name="Lee D.-W."/>
        </authorList>
    </citation>
    <scope>NUCLEOTIDE SEQUENCE [LARGE SCALE GENOMIC DNA]</scope>
    <source>
        <strain evidence="4 5">DSM 1321</strain>
    </source>
</reference>
<feature type="transmembrane region" description="Helical" evidence="2">
    <location>
        <begin position="32"/>
        <end position="52"/>
    </location>
</feature>
<proteinExistence type="predicted"/>
<evidence type="ECO:0000256" key="1">
    <source>
        <dbReference type="ARBA" id="ARBA00022801"/>
    </source>
</evidence>
<accession>A0A223EPP4</accession>
<dbReference type="AlphaFoldDB" id="A0A223EPP4"/>
<dbReference type="Gene3D" id="3.40.50.1820">
    <property type="entry name" value="alpha/beta hydrolase"/>
    <property type="match status" value="1"/>
</dbReference>
<feature type="domain" description="BD-FAE-like" evidence="3">
    <location>
        <begin position="157"/>
        <end position="272"/>
    </location>
</feature>
<protein>
    <recommendedName>
        <fullName evidence="3">BD-FAE-like domain-containing protein</fullName>
    </recommendedName>
</protein>
<dbReference type="PANTHER" id="PTHR48081">
    <property type="entry name" value="AB HYDROLASE SUPERFAMILY PROTEIN C4A8.06C"/>
    <property type="match status" value="1"/>
</dbReference>
<evidence type="ECO:0000256" key="2">
    <source>
        <dbReference type="SAM" id="Phobius"/>
    </source>
</evidence>
<gene>
    <name evidence="4" type="ORF">BS1321_03580</name>
</gene>
<sequence length="391" mass="43539">MPLGYLISVLFVAWCTYFVVAPSNFPRIFNSLGSYFGVINELPFFALFWLIASTSLAFIEGDVHSPVGWMAFGITILAVGMLLVIIHRGLKTSPVVSQAMNDSLEKKWRTTINPKIERRLQKKFSFTALLGPFFKRRYDIERIANINYGNAGMRNQLDVYRHRSHPTGCPTLVHLHGGGFVGGKKNSQSLPLIYQLASKGWVCISANYRLSSDVKFPDQLIDIKKVIAWVREHGSEYGADPTTIFLAGNSAGAHLTAMAALTPNSPTFQPGFEFVDTSITAAICLYGYYGYIDTKPGLFSSPMAYSGKEAPPFFVAHGDQDRLVSVENARRFTEHLRDTSSNPVVYVELPGAEHNFDLYHSIRTEAVVHGIEAFTAWVQANNKHDSNKIFP</sequence>
<dbReference type="OrthoDB" id="9815425at2"/>
<dbReference type="InterPro" id="IPR049492">
    <property type="entry name" value="BD-FAE-like_dom"/>
</dbReference>
<evidence type="ECO:0000313" key="5">
    <source>
        <dbReference type="Proteomes" id="UP000214618"/>
    </source>
</evidence>
<keyword evidence="2" id="KW-0472">Membrane</keyword>
<keyword evidence="1" id="KW-0378">Hydrolase</keyword>
<dbReference type="InterPro" id="IPR050300">
    <property type="entry name" value="GDXG_lipolytic_enzyme"/>
</dbReference>
<keyword evidence="2" id="KW-1133">Transmembrane helix</keyword>
<dbReference type="Proteomes" id="UP000214618">
    <property type="component" value="Chromosome"/>
</dbReference>
<dbReference type="Pfam" id="PF20434">
    <property type="entry name" value="BD-FAE"/>
    <property type="match status" value="1"/>
</dbReference>
<dbReference type="SUPFAM" id="SSF53474">
    <property type="entry name" value="alpha/beta-Hydrolases"/>
    <property type="match status" value="1"/>
</dbReference>
<dbReference type="PANTHER" id="PTHR48081:SF33">
    <property type="entry name" value="KYNURENINE FORMAMIDASE"/>
    <property type="match status" value="1"/>
</dbReference>
<feature type="transmembrane region" description="Helical" evidence="2">
    <location>
        <begin position="67"/>
        <end position="86"/>
    </location>
</feature>
<dbReference type="EMBL" id="CP017704">
    <property type="protein sequence ID" value="ASS97231.1"/>
    <property type="molecule type" value="Genomic_DNA"/>
</dbReference>
<keyword evidence="2" id="KW-0812">Transmembrane</keyword>
<evidence type="ECO:0000259" key="3">
    <source>
        <dbReference type="Pfam" id="PF20434"/>
    </source>
</evidence>